<comment type="catalytic activity">
    <reaction evidence="12 13">
        <text>oxaloacetate + ATP = phosphoenolpyruvate + ADP + CO2</text>
        <dbReference type="Rhea" id="RHEA:18617"/>
        <dbReference type="ChEBI" id="CHEBI:16452"/>
        <dbReference type="ChEBI" id="CHEBI:16526"/>
        <dbReference type="ChEBI" id="CHEBI:30616"/>
        <dbReference type="ChEBI" id="CHEBI:58702"/>
        <dbReference type="ChEBI" id="CHEBI:456216"/>
        <dbReference type="EC" id="4.1.1.49"/>
    </reaction>
</comment>
<dbReference type="PIRSF" id="PIRSF006294">
    <property type="entry name" value="PEP_crbxkin"/>
    <property type="match status" value="1"/>
</dbReference>
<evidence type="ECO:0000256" key="7">
    <source>
        <dbReference type="ARBA" id="ARBA00022741"/>
    </source>
</evidence>
<evidence type="ECO:0000256" key="1">
    <source>
        <dbReference type="ARBA" id="ARBA00004742"/>
    </source>
</evidence>
<keyword evidence="6 13" id="KW-0479">Metal-binding</keyword>
<evidence type="ECO:0000256" key="11">
    <source>
        <dbReference type="ARBA" id="ARBA00023239"/>
    </source>
</evidence>
<sequence>MSGIKKKKNKNKYQFLINSKKMAKLDLSKYGITGVTEIVHNPSYDVLYAEETKSGLVGFEKGQVTNMGAVNVMTGVYTGRSPKDKFFVKDETSENTVWWTSEEYKNDNKPVDAKCWKTVKELATKELSNKRLFVVDAFCGANENTRLKLRFIMEVAWQAHFVTNMFIRPTAEELDNFGEPDFVIMNASKAKVENYKELGLNSETAVVFNLTEKIQVILNTWYGGEMKKGMFSYMNYLLPLEGIASMHCSANTDKEGKSSAIFFGLSGTGKTTLSTDPKRLLIGDDEHGWDDEGIFNFEGGCYAKVINLDKESEPDIWNAIKRDALLENCTVNAEGEINFADKSVTENTRVSYPIYHIENIVKPVSKGPHAKQVIFLSADAFGVLPPVSILNPEQTQYYFLSGFTAKLAGTERGITEPTPTFSACFGAAFLSLHPTKYGEELVKKMKKTGAKAYLVNTGWNGTGKRISIKDTRGIIDAILDGSIDKAPTKVMPYFDFVVPTELPGVDPKILDPRDTYADAAQWDEKAKDLAGRFIKNFAKFTGNEAGKALVAAGPKL</sequence>
<name>U2C1U2_9BACE</name>
<dbReference type="PANTHER" id="PTHR30031">
    <property type="entry name" value="PHOSPHOENOLPYRUVATE CARBOXYKINASE ATP"/>
    <property type="match status" value="1"/>
</dbReference>
<keyword evidence="9 13" id="KW-0067">ATP-binding</keyword>
<keyword evidence="5 13" id="KW-0963">Cytoplasm</keyword>
<accession>U2C1U2</accession>
<dbReference type="PATRIC" id="fig|1321819.3.peg.2233"/>
<comment type="caution">
    <text evidence="14">The sequence shown here is derived from an EMBL/GenBank/DDBJ whole genome shotgun (WGS) entry which is preliminary data.</text>
</comment>
<keyword evidence="14" id="KW-0808">Transferase</keyword>
<dbReference type="FunFam" id="3.40.449.10:FF:000001">
    <property type="entry name" value="Phosphoenolpyruvate carboxykinase (ATP)"/>
    <property type="match status" value="1"/>
</dbReference>
<evidence type="ECO:0000256" key="13">
    <source>
        <dbReference type="HAMAP-Rule" id="MF_00453"/>
    </source>
</evidence>
<feature type="binding site" evidence="13">
    <location>
        <position position="285"/>
    </location>
    <ligand>
        <name>Mn(2+)</name>
        <dbReference type="ChEBI" id="CHEBI:29035"/>
    </ligand>
</feature>
<dbReference type="InterPro" id="IPR013035">
    <property type="entry name" value="PEP_carboxykinase_C"/>
</dbReference>
<organism evidence="14 15">
    <name type="scientific">Bacteroides pyogenes F0041</name>
    <dbReference type="NCBI Taxonomy" id="1321819"/>
    <lineage>
        <taxon>Bacteria</taxon>
        <taxon>Pseudomonadati</taxon>
        <taxon>Bacteroidota</taxon>
        <taxon>Bacteroidia</taxon>
        <taxon>Bacteroidales</taxon>
        <taxon>Bacteroidaceae</taxon>
        <taxon>Bacteroides</taxon>
    </lineage>
</organism>
<evidence type="ECO:0000256" key="9">
    <source>
        <dbReference type="ARBA" id="ARBA00022840"/>
    </source>
</evidence>
<dbReference type="GO" id="GO:0005829">
    <property type="term" value="C:cytosol"/>
    <property type="evidence" value="ECO:0007669"/>
    <property type="project" value="TreeGrafter"/>
</dbReference>
<evidence type="ECO:0000256" key="8">
    <source>
        <dbReference type="ARBA" id="ARBA00022793"/>
    </source>
</evidence>
<feature type="binding site" evidence="13">
    <location>
        <begin position="465"/>
        <end position="466"/>
    </location>
    <ligand>
        <name>ATP</name>
        <dbReference type="ChEBI" id="CHEBI:30616"/>
    </ligand>
</feature>
<dbReference type="GO" id="GO:0016301">
    <property type="term" value="F:kinase activity"/>
    <property type="evidence" value="ECO:0007669"/>
    <property type="project" value="UniProtKB-KW"/>
</dbReference>
<reference evidence="14 15" key="1">
    <citation type="submission" date="2013-08" db="EMBL/GenBank/DDBJ databases">
        <authorList>
            <person name="Weinstock G."/>
            <person name="Sodergren E."/>
            <person name="Wylie T."/>
            <person name="Fulton L."/>
            <person name="Fulton R."/>
            <person name="Fronick C."/>
            <person name="O'Laughlin M."/>
            <person name="Godfrey J."/>
            <person name="Miner T."/>
            <person name="Herter B."/>
            <person name="Appelbaum E."/>
            <person name="Cordes M."/>
            <person name="Lek S."/>
            <person name="Wollam A."/>
            <person name="Pepin K.H."/>
            <person name="Palsikar V.B."/>
            <person name="Mitreva M."/>
            <person name="Wilson R.K."/>
        </authorList>
    </citation>
    <scope>NUCLEOTIDE SEQUENCE [LARGE SCALE GENOMIC DNA]</scope>
    <source>
        <strain evidence="14 15">F0041</strain>
    </source>
</reference>
<dbReference type="GO" id="GO:0006094">
    <property type="term" value="P:gluconeogenesis"/>
    <property type="evidence" value="ECO:0007669"/>
    <property type="project" value="UniProtKB-UniRule"/>
</dbReference>
<keyword evidence="14" id="KW-0670">Pyruvate</keyword>
<protein>
    <recommendedName>
        <fullName evidence="3 13">Phosphoenolpyruvate carboxykinase (ATP)</fullName>
        <shortName evidence="13">PCK</shortName>
        <shortName evidence="13">PEP carboxykinase</shortName>
        <shortName evidence="13">PEPCK</shortName>
        <ecNumber evidence="3 13">4.1.1.49</ecNumber>
    </recommendedName>
</protein>
<dbReference type="InterPro" id="IPR015994">
    <property type="entry name" value="PEPCK_ATP_CS"/>
</dbReference>
<evidence type="ECO:0000256" key="5">
    <source>
        <dbReference type="ARBA" id="ARBA00022490"/>
    </source>
</evidence>
<dbReference type="EC" id="4.1.1.49" evidence="3 13"/>
<dbReference type="SUPFAM" id="SSF53795">
    <property type="entry name" value="PEP carboxykinase-like"/>
    <property type="match status" value="1"/>
</dbReference>
<feature type="binding site" evidence="13">
    <location>
        <begin position="264"/>
        <end position="272"/>
    </location>
    <ligand>
        <name>ATP</name>
        <dbReference type="ChEBI" id="CHEBI:30616"/>
    </ligand>
</feature>
<dbReference type="GO" id="GO:0004612">
    <property type="term" value="F:phosphoenolpyruvate carboxykinase (ATP) activity"/>
    <property type="evidence" value="ECO:0007669"/>
    <property type="project" value="UniProtKB-UniRule"/>
</dbReference>
<dbReference type="PANTHER" id="PTHR30031:SF0">
    <property type="entry name" value="PHOSPHOENOLPYRUVATE CARBOXYKINASE (ATP)"/>
    <property type="match status" value="1"/>
</dbReference>
<dbReference type="GO" id="GO:0046872">
    <property type="term" value="F:metal ion binding"/>
    <property type="evidence" value="ECO:0007669"/>
    <property type="project" value="UniProtKB-KW"/>
</dbReference>
<keyword evidence="7 13" id="KW-0547">Nucleotide-binding</keyword>
<dbReference type="Gene3D" id="3.90.228.20">
    <property type="match status" value="1"/>
</dbReference>
<keyword evidence="10 13" id="KW-0464">Manganese</keyword>
<comment type="pathway">
    <text evidence="1 13">Carbohydrate biosynthesis; gluconeogenesis.</text>
</comment>
<keyword evidence="14" id="KW-0418">Kinase</keyword>
<comment type="subcellular location">
    <subcellularLocation>
        <location evidence="13">Cytoplasm</location>
    </subcellularLocation>
</comment>
<dbReference type="NCBIfam" id="TIGR00224">
    <property type="entry name" value="pckA"/>
    <property type="match status" value="1"/>
</dbReference>
<evidence type="ECO:0000313" key="15">
    <source>
        <dbReference type="Proteomes" id="UP000016496"/>
    </source>
</evidence>
<feature type="binding site" evidence="13">
    <location>
        <position position="247"/>
    </location>
    <ligand>
        <name>Mn(2+)</name>
        <dbReference type="ChEBI" id="CHEBI:29035"/>
    </ligand>
</feature>
<evidence type="ECO:0000256" key="6">
    <source>
        <dbReference type="ARBA" id="ARBA00022723"/>
    </source>
</evidence>
<dbReference type="HAMAP" id="MF_00453">
    <property type="entry name" value="PEPCK_ATP"/>
    <property type="match status" value="1"/>
</dbReference>
<feature type="binding site" evidence="13">
    <location>
        <position position="228"/>
    </location>
    <ligand>
        <name>substrate</name>
    </ligand>
</feature>
<dbReference type="PROSITE" id="PS00532">
    <property type="entry name" value="PEPCK_ATP"/>
    <property type="match status" value="1"/>
</dbReference>
<feature type="binding site" evidence="13">
    <location>
        <position position="228"/>
    </location>
    <ligand>
        <name>Mn(2+)</name>
        <dbReference type="ChEBI" id="CHEBI:29035"/>
    </ligand>
</feature>
<feature type="binding site" evidence="13">
    <location>
        <position position="349"/>
    </location>
    <ligand>
        <name>substrate</name>
    </ligand>
</feature>
<dbReference type="InterPro" id="IPR001272">
    <property type="entry name" value="PEP_carboxykinase_ATP"/>
</dbReference>
<feature type="binding site" evidence="13">
    <location>
        <position position="471"/>
    </location>
    <ligand>
        <name>ATP</name>
        <dbReference type="ChEBI" id="CHEBI:30616"/>
    </ligand>
</feature>
<evidence type="ECO:0000256" key="12">
    <source>
        <dbReference type="ARBA" id="ARBA00047371"/>
    </source>
</evidence>
<dbReference type="EMBL" id="AWSV01000128">
    <property type="protein sequence ID" value="ERI84434.1"/>
    <property type="molecule type" value="Genomic_DNA"/>
</dbReference>
<keyword evidence="11 13" id="KW-0456">Lyase</keyword>
<dbReference type="CDD" id="cd00484">
    <property type="entry name" value="PEPCK_ATP"/>
    <property type="match status" value="1"/>
</dbReference>
<dbReference type="AlphaFoldDB" id="U2C1U2"/>
<dbReference type="SUPFAM" id="SSF68923">
    <property type="entry name" value="PEP carboxykinase N-terminal domain"/>
    <property type="match status" value="1"/>
</dbReference>
<keyword evidence="8 13" id="KW-0210">Decarboxylase</keyword>
<keyword evidence="4 13" id="KW-0312">Gluconeogenesis</keyword>
<dbReference type="HOGENOM" id="CLU_018247_0_1_10"/>
<gene>
    <name evidence="13" type="primary">pckA</name>
    <name evidence="14" type="ORF">HMPREF1981_02422</name>
</gene>
<feature type="binding site" evidence="13">
    <location>
        <position position="349"/>
    </location>
    <ligand>
        <name>ATP</name>
        <dbReference type="ChEBI" id="CHEBI:30616"/>
    </ligand>
</feature>
<dbReference type="Pfam" id="PF01293">
    <property type="entry name" value="PEPCK_ATP"/>
    <property type="match status" value="1"/>
</dbReference>
<feature type="binding site" evidence="13">
    <location>
        <position position="247"/>
    </location>
    <ligand>
        <name>ATP</name>
        <dbReference type="ChEBI" id="CHEBI:30616"/>
    </ligand>
</feature>
<evidence type="ECO:0000256" key="2">
    <source>
        <dbReference type="ARBA" id="ARBA00006052"/>
    </source>
</evidence>
<dbReference type="UniPathway" id="UPA00138"/>
<feature type="binding site" evidence="13">
    <location>
        <position position="313"/>
    </location>
    <ligand>
        <name>ATP</name>
        <dbReference type="ChEBI" id="CHEBI:30616"/>
    </ligand>
</feature>
<proteinExistence type="inferred from homology"/>
<feature type="binding site" evidence="13">
    <location>
        <position position="228"/>
    </location>
    <ligand>
        <name>ATP</name>
        <dbReference type="ChEBI" id="CHEBI:30616"/>
    </ligand>
</feature>
<comment type="function">
    <text evidence="13">Involved in the gluconeogenesis. Catalyzes the conversion of oxaloacetate (OAA) to phosphoenolpyruvate (PEP) through direct phosphoryl transfer between the nucleoside triphosphate and OAA.</text>
</comment>
<dbReference type="GO" id="GO:0005524">
    <property type="term" value="F:ATP binding"/>
    <property type="evidence" value="ECO:0007669"/>
    <property type="project" value="UniProtKB-UniRule"/>
</dbReference>
<dbReference type="InterPro" id="IPR008210">
    <property type="entry name" value="PEP_carboxykinase_N"/>
</dbReference>
<dbReference type="NCBIfam" id="NF006820">
    <property type="entry name" value="PRK09344.1-2"/>
    <property type="match status" value="1"/>
</dbReference>
<dbReference type="Proteomes" id="UP000016496">
    <property type="component" value="Unassembled WGS sequence"/>
</dbReference>
<evidence type="ECO:0000256" key="4">
    <source>
        <dbReference type="ARBA" id="ARBA00022432"/>
    </source>
</evidence>
<dbReference type="NCBIfam" id="NF006819">
    <property type="entry name" value="PRK09344.1-1"/>
    <property type="match status" value="1"/>
</dbReference>
<comment type="similarity">
    <text evidence="2 13">Belongs to the phosphoenolpyruvate carboxykinase (ATP) family.</text>
</comment>
<comment type="cofactor">
    <cofactor evidence="13">
        <name>Mn(2+)</name>
        <dbReference type="ChEBI" id="CHEBI:29035"/>
    </cofactor>
    <text evidence="13">Binds 1 Mn(2+) ion per subunit.</text>
</comment>
<feature type="binding site" evidence="13">
    <location>
        <position position="222"/>
    </location>
    <ligand>
        <name>substrate</name>
    </ligand>
</feature>
<feature type="binding site" evidence="13">
    <location>
        <position position="80"/>
    </location>
    <ligand>
        <name>substrate</name>
    </ligand>
</feature>
<dbReference type="Gene3D" id="2.170.8.10">
    <property type="entry name" value="Phosphoenolpyruvate Carboxykinase, domain 2"/>
    <property type="match status" value="1"/>
</dbReference>
<evidence type="ECO:0000313" key="14">
    <source>
        <dbReference type="EMBL" id="ERI84434.1"/>
    </source>
</evidence>
<evidence type="ECO:0000256" key="10">
    <source>
        <dbReference type="ARBA" id="ARBA00023211"/>
    </source>
</evidence>
<dbReference type="Gene3D" id="3.40.449.10">
    <property type="entry name" value="Phosphoenolpyruvate Carboxykinase, domain 1"/>
    <property type="match status" value="1"/>
</dbReference>
<evidence type="ECO:0000256" key="3">
    <source>
        <dbReference type="ARBA" id="ARBA00012363"/>
    </source>
</evidence>
<dbReference type="NCBIfam" id="NF006821">
    <property type="entry name" value="PRK09344.1-3"/>
    <property type="match status" value="1"/>
</dbReference>